<comment type="caution">
    <text evidence="6">The sequence shown here is derived from an EMBL/GenBank/DDBJ whole genome shotgun (WGS) entry which is preliminary data.</text>
</comment>
<dbReference type="SUPFAM" id="SSF56300">
    <property type="entry name" value="Metallo-dependent phosphatases"/>
    <property type="match status" value="1"/>
</dbReference>
<dbReference type="PANTHER" id="PTHR42988">
    <property type="entry name" value="PHOSPHOHYDROLASE"/>
    <property type="match status" value="1"/>
</dbReference>
<organism evidence="6 7">
    <name type="scientific">Dongia rigui</name>
    <dbReference type="NCBI Taxonomy" id="940149"/>
    <lineage>
        <taxon>Bacteria</taxon>
        <taxon>Pseudomonadati</taxon>
        <taxon>Pseudomonadota</taxon>
        <taxon>Alphaproteobacteria</taxon>
        <taxon>Rhodospirillales</taxon>
        <taxon>Dongiaceae</taxon>
        <taxon>Dongia</taxon>
    </lineage>
</organism>
<evidence type="ECO:0000259" key="5">
    <source>
        <dbReference type="Pfam" id="PF00149"/>
    </source>
</evidence>
<evidence type="ECO:0000256" key="1">
    <source>
        <dbReference type="ARBA" id="ARBA00022723"/>
    </source>
</evidence>
<dbReference type="InterPro" id="IPR050884">
    <property type="entry name" value="CNP_phosphodiesterase-III"/>
</dbReference>
<evidence type="ECO:0000313" key="7">
    <source>
        <dbReference type="Proteomes" id="UP001271769"/>
    </source>
</evidence>
<dbReference type="Proteomes" id="UP001271769">
    <property type="component" value="Unassembled WGS sequence"/>
</dbReference>
<evidence type="ECO:0000256" key="4">
    <source>
        <dbReference type="ARBA" id="ARBA00025742"/>
    </source>
</evidence>
<dbReference type="InterPro" id="IPR029052">
    <property type="entry name" value="Metallo-depent_PP-like"/>
</dbReference>
<evidence type="ECO:0000256" key="2">
    <source>
        <dbReference type="ARBA" id="ARBA00022801"/>
    </source>
</evidence>
<dbReference type="RefSeq" id="WP_320502765.1">
    <property type="nucleotide sequence ID" value="NZ_JAXCLX010000004.1"/>
</dbReference>
<proteinExistence type="inferred from homology"/>
<keyword evidence="7" id="KW-1185">Reference proteome</keyword>
<reference evidence="6 7" key="1">
    <citation type="journal article" date="2013" name="Antonie Van Leeuwenhoek">
        <title>Dongia rigui sp. nov., isolated from freshwater of a large wetland in Korea.</title>
        <authorList>
            <person name="Baik K.S."/>
            <person name="Hwang Y.M."/>
            <person name="Choi J.S."/>
            <person name="Kwon J."/>
            <person name="Seong C.N."/>
        </authorList>
    </citation>
    <scope>NUCLEOTIDE SEQUENCE [LARGE SCALE GENOMIC DNA]</scope>
    <source>
        <strain evidence="6 7">04SU4-P</strain>
    </source>
</reference>
<dbReference type="PANTHER" id="PTHR42988:SF2">
    <property type="entry name" value="CYCLIC NUCLEOTIDE PHOSPHODIESTERASE CBUA0032-RELATED"/>
    <property type="match status" value="1"/>
</dbReference>
<keyword evidence="1" id="KW-0479">Metal-binding</keyword>
<name>A0ABU5E436_9PROT</name>
<accession>A0ABU5E436</accession>
<protein>
    <submittedName>
        <fullName evidence="6">Metallophosphoesterase</fullName>
    </submittedName>
</protein>
<keyword evidence="3" id="KW-0408">Iron</keyword>
<dbReference type="InterPro" id="IPR004843">
    <property type="entry name" value="Calcineurin-like_PHP"/>
</dbReference>
<comment type="similarity">
    <text evidence="4">Belongs to the cyclic nucleotide phosphodiesterase class-III family.</text>
</comment>
<dbReference type="EMBL" id="JAXCLX010000004">
    <property type="protein sequence ID" value="MDY0874296.1"/>
    <property type="molecule type" value="Genomic_DNA"/>
</dbReference>
<keyword evidence="2" id="KW-0378">Hydrolase</keyword>
<evidence type="ECO:0000313" key="6">
    <source>
        <dbReference type="EMBL" id="MDY0874296.1"/>
    </source>
</evidence>
<feature type="domain" description="Calcineurin-like phosphoesterase" evidence="5">
    <location>
        <begin position="5"/>
        <end position="235"/>
    </location>
</feature>
<evidence type="ECO:0000256" key="3">
    <source>
        <dbReference type="ARBA" id="ARBA00023004"/>
    </source>
</evidence>
<sequence length="322" mass="34689">MTAYTLAHFSDPHLGPLPAAGWRELANKRLSGFFSWTRNRVDIHKPEVLRLLVEDLKRHAPDHIAITGDLVNISLPAEFRAAARWLQSVGTADKVTVIPGNHDAYIDMPWSESLAQWAPYMAGERDGVDHASEPQSSSDFPFVRHLGEIALIGTSTAVPMPPFIAAGRLGSAQLDRLRRQLLALGQRGLFRVVLIHHPPFGGGAYKRKSLLDAKDFQAVIAEAGAELVLHGHTHVSGLGRIHTAKGPIPVIGVPSASAVAAGHKDASRYHLYRVSRQADSWRLDVDIRGLNAAQNAFAAQGSMSMAIPLLVSPNVPVAGAAA</sequence>
<dbReference type="Gene3D" id="3.60.21.10">
    <property type="match status" value="1"/>
</dbReference>
<gene>
    <name evidence="6" type="ORF">SMD31_20320</name>
</gene>
<dbReference type="Pfam" id="PF00149">
    <property type="entry name" value="Metallophos"/>
    <property type="match status" value="1"/>
</dbReference>